<evidence type="ECO:0000313" key="2">
    <source>
        <dbReference type="EMBL" id="GGM14782.1"/>
    </source>
</evidence>
<organism evidence="2 3">
    <name type="scientific">Dactylosporangium sucinum</name>
    <dbReference type="NCBI Taxonomy" id="1424081"/>
    <lineage>
        <taxon>Bacteria</taxon>
        <taxon>Bacillati</taxon>
        <taxon>Actinomycetota</taxon>
        <taxon>Actinomycetes</taxon>
        <taxon>Micromonosporales</taxon>
        <taxon>Micromonosporaceae</taxon>
        <taxon>Dactylosporangium</taxon>
    </lineage>
</organism>
<accession>A0A917T9H1</accession>
<gene>
    <name evidence="2" type="ORF">GCM10007977_014880</name>
</gene>
<reference evidence="2" key="2">
    <citation type="submission" date="2020-09" db="EMBL/GenBank/DDBJ databases">
        <authorList>
            <person name="Sun Q."/>
            <person name="Ohkuma M."/>
        </authorList>
    </citation>
    <scope>NUCLEOTIDE SEQUENCE</scope>
    <source>
        <strain evidence="2">JCM 19831</strain>
    </source>
</reference>
<name>A0A917T9H1_9ACTN</name>
<feature type="transmembrane region" description="Helical" evidence="1">
    <location>
        <begin position="55"/>
        <end position="79"/>
    </location>
</feature>
<dbReference type="EMBL" id="BMPI01000006">
    <property type="protein sequence ID" value="GGM14782.1"/>
    <property type="molecule type" value="Genomic_DNA"/>
</dbReference>
<keyword evidence="1" id="KW-0812">Transmembrane</keyword>
<keyword evidence="1" id="KW-1133">Transmembrane helix</keyword>
<sequence length="84" mass="8605">MLSSTLTAPDAAGNPVLGSPTVITIVIVLVVALLLRRSLRVLARTFADVMGMVKVMANLAMTALLLVGVLGLIAVWAFVSATGA</sequence>
<protein>
    <submittedName>
        <fullName evidence="2">Uncharacterized protein</fullName>
    </submittedName>
</protein>
<feature type="transmembrane region" description="Helical" evidence="1">
    <location>
        <begin position="16"/>
        <end position="35"/>
    </location>
</feature>
<dbReference type="AlphaFoldDB" id="A0A917T9H1"/>
<comment type="caution">
    <text evidence="2">The sequence shown here is derived from an EMBL/GenBank/DDBJ whole genome shotgun (WGS) entry which is preliminary data.</text>
</comment>
<evidence type="ECO:0000313" key="3">
    <source>
        <dbReference type="Proteomes" id="UP000642070"/>
    </source>
</evidence>
<dbReference type="RefSeq" id="WP_190248982.1">
    <property type="nucleotide sequence ID" value="NZ_BMPI01000006.1"/>
</dbReference>
<dbReference type="Proteomes" id="UP000642070">
    <property type="component" value="Unassembled WGS sequence"/>
</dbReference>
<evidence type="ECO:0000256" key="1">
    <source>
        <dbReference type="SAM" id="Phobius"/>
    </source>
</evidence>
<proteinExistence type="predicted"/>
<reference evidence="2" key="1">
    <citation type="journal article" date="2014" name="Int. J. Syst. Evol. Microbiol.">
        <title>Complete genome sequence of Corynebacterium casei LMG S-19264T (=DSM 44701T), isolated from a smear-ripened cheese.</title>
        <authorList>
            <consortium name="US DOE Joint Genome Institute (JGI-PGF)"/>
            <person name="Walter F."/>
            <person name="Albersmeier A."/>
            <person name="Kalinowski J."/>
            <person name="Ruckert C."/>
        </authorList>
    </citation>
    <scope>NUCLEOTIDE SEQUENCE</scope>
    <source>
        <strain evidence="2">JCM 19831</strain>
    </source>
</reference>
<keyword evidence="3" id="KW-1185">Reference proteome</keyword>
<keyword evidence="1" id="KW-0472">Membrane</keyword>